<accession>A0A4Z2IJ11</accession>
<evidence type="ECO:0000313" key="2">
    <source>
        <dbReference type="EMBL" id="TNN77896.1"/>
    </source>
</evidence>
<comment type="caution">
    <text evidence="2">The sequence shown here is derived from an EMBL/GenBank/DDBJ whole genome shotgun (WGS) entry which is preliminary data.</text>
</comment>
<proteinExistence type="predicted"/>
<protein>
    <submittedName>
        <fullName evidence="2">Uncharacterized protein</fullName>
    </submittedName>
</protein>
<dbReference type="EMBL" id="SRLO01000079">
    <property type="protein sequence ID" value="TNN77896.1"/>
    <property type="molecule type" value="Genomic_DNA"/>
</dbReference>
<feature type="compositionally biased region" description="Basic and acidic residues" evidence="1">
    <location>
        <begin position="7"/>
        <end position="28"/>
    </location>
</feature>
<name>A0A4Z2IJ11_9TELE</name>
<organism evidence="2 3">
    <name type="scientific">Liparis tanakae</name>
    <name type="common">Tanaka's snailfish</name>
    <dbReference type="NCBI Taxonomy" id="230148"/>
    <lineage>
        <taxon>Eukaryota</taxon>
        <taxon>Metazoa</taxon>
        <taxon>Chordata</taxon>
        <taxon>Craniata</taxon>
        <taxon>Vertebrata</taxon>
        <taxon>Euteleostomi</taxon>
        <taxon>Actinopterygii</taxon>
        <taxon>Neopterygii</taxon>
        <taxon>Teleostei</taxon>
        <taxon>Neoteleostei</taxon>
        <taxon>Acanthomorphata</taxon>
        <taxon>Eupercaria</taxon>
        <taxon>Perciformes</taxon>
        <taxon>Cottioidei</taxon>
        <taxon>Cottales</taxon>
        <taxon>Liparidae</taxon>
        <taxon>Liparis</taxon>
    </lineage>
</organism>
<gene>
    <name evidence="2" type="ORF">EYF80_011953</name>
</gene>
<feature type="region of interest" description="Disordered" evidence="1">
    <location>
        <begin position="1"/>
        <end position="54"/>
    </location>
</feature>
<keyword evidence="3" id="KW-1185">Reference proteome</keyword>
<dbReference type="AlphaFoldDB" id="A0A4Z2IJ11"/>
<sequence>MALRTGSAKDTRRGSEGAHTSTHTEPRRAPSRNSTTAQVLPTPDSLPSTKRVEQSLDTCGYEEHIQKTPIKRVTAQKSVVRVFWATIDTKPFFTFSLKTHTDVECKTISGW</sequence>
<evidence type="ECO:0000313" key="3">
    <source>
        <dbReference type="Proteomes" id="UP000314294"/>
    </source>
</evidence>
<evidence type="ECO:0000256" key="1">
    <source>
        <dbReference type="SAM" id="MobiDB-lite"/>
    </source>
</evidence>
<reference evidence="2 3" key="1">
    <citation type="submission" date="2019-03" db="EMBL/GenBank/DDBJ databases">
        <title>First draft genome of Liparis tanakae, snailfish: a comprehensive survey of snailfish specific genes.</title>
        <authorList>
            <person name="Kim W."/>
            <person name="Song I."/>
            <person name="Jeong J.-H."/>
            <person name="Kim D."/>
            <person name="Kim S."/>
            <person name="Ryu S."/>
            <person name="Song J.Y."/>
            <person name="Lee S.K."/>
        </authorList>
    </citation>
    <scope>NUCLEOTIDE SEQUENCE [LARGE SCALE GENOMIC DNA]</scope>
    <source>
        <tissue evidence="2">Muscle</tissue>
    </source>
</reference>
<dbReference type="Proteomes" id="UP000314294">
    <property type="component" value="Unassembled WGS sequence"/>
</dbReference>